<reference evidence="4" key="1">
    <citation type="journal article" date="2022" name="Int. J. Syst. Evol. Microbiol.">
        <title>Prevotella lacticifex sp. nov., isolated from the rumen of cows.</title>
        <authorList>
            <person name="Shinkai T."/>
            <person name="Ikeyama N."/>
            <person name="Kumagai M."/>
            <person name="Ohmori H."/>
            <person name="Sakamoto M."/>
            <person name="Ohkuma M."/>
            <person name="Mitsumori M."/>
        </authorList>
    </citation>
    <scope>NUCLEOTIDE SEQUENCE</scope>
    <source>
        <strain evidence="4">R5076</strain>
    </source>
</reference>
<dbReference type="Gene3D" id="2.40.128.410">
    <property type="match status" value="1"/>
</dbReference>
<dbReference type="RefSeq" id="WP_223928787.1">
    <property type="nucleotide sequence ID" value="NZ_BPTU01000001.1"/>
</dbReference>
<dbReference type="PROSITE" id="PS51257">
    <property type="entry name" value="PROKAR_LIPOPROTEIN"/>
    <property type="match status" value="1"/>
</dbReference>
<dbReference type="Pfam" id="PF14059">
    <property type="entry name" value="DUF4251"/>
    <property type="match status" value="1"/>
</dbReference>
<comment type="caution">
    <text evidence="4">The sequence shown here is derived from an EMBL/GenBank/DDBJ whole genome shotgun (WGS) entry which is preliminary data.</text>
</comment>
<protein>
    <recommendedName>
        <fullName evidence="1">Type IV secretion system putative lipoprotein virB7</fullName>
    </recommendedName>
</protein>
<evidence type="ECO:0000256" key="1">
    <source>
        <dbReference type="ARBA" id="ARBA00017922"/>
    </source>
</evidence>
<evidence type="ECO:0000256" key="3">
    <source>
        <dbReference type="SAM" id="SignalP"/>
    </source>
</evidence>
<gene>
    <name evidence="4" type="ORF">PRLR5076_21710</name>
</gene>
<evidence type="ECO:0000313" key="4">
    <source>
        <dbReference type="EMBL" id="GJG59320.1"/>
    </source>
</evidence>
<dbReference type="AlphaFoldDB" id="A0A9R1CB37"/>
<accession>A0A9R1CB37</accession>
<keyword evidence="2 3" id="KW-0732">Signal</keyword>
<dbReference type="Pfam" id="PF08139">
    <property type="entry name" value="LPAM_1"/>
    <property type="match status" value="1"/>
</dbReference>
<dbReference type="InterPro" id="IPR025347">
    <property type="entry name" value="DUF4251"/>
</dbReference>
<name>A0A9R1CB37_9BACT</name>
<dbReference type="GeneID" id="72466640"/>
<evidence type="ECO:0000256" key="2">
    <source>
        <dbReference type="ARBA" id="ARBA00022729"/>
    </source>
</evidence>
<evidence type="ECO:0000313" key="5">
    <source>
        <dbReference type="Proteomes" id="UP000825483"/>
    </source>
</evidence>
<dbReference type="Proteomes" id="UP000825483">
    <property type="component" value="Unassembled WGS sequence"/>
</dbReference>
<organism evidence="4 5">
    <name type="scientific">Prevotella lacticifex</name>
    <dbReference type="NCBI Taxonomy" id="2854755"/>
    <lineage>
        <taxon>Bacteria</taxon>
        <taxon>Pseudomonadati</taxon>
        <taxon>Bacteroidota</taxon>
        <taxon>Bacteroidia</taxon>
        <taxon>Bacteroidales</taxon>
        <taxon>Prevotellaceae</taxon>
        <taxon>Prevotella</taxon>
    </lineage>
</organism>
<dbReference type="InterPro" id="IPR012640">
    <property type="entry name" value="Membr_lipoprot_lipid_attach_CS"/>
</dbReference>
<feature type="chain" id="PRO_5040173951" description="Type IV secretion system putative lipoprotein virB7" evidence="3">
    <location>
        <begin position="23"/>
        <end position="179"/>
    </location>
</feature>
<feature type="signal peptide" evidence="3">
    <location>
        <begin position="1"/>
        <end position="22"/>
    </location>
</feature>
<dbReference type="EMBL" id="BPUB01000002">
    <property type="protein sequence ID" value="GJG59320.1"/>
    <property type="molecule type" value="Genomic_DNA"/>
</dbReference>
<keyword evidence="5" id="KW-1185">Reference proteome</keyword>
<proteinExistence type="predicted"/>
<sequence>MRKLFLLIVAAITLAGCTTSYDAVIGTDGRPLSKEESAKVIRNTVRSKVENRDFRILVDEMNPISGPTLHLRDNDWALEVHRDSIGSVLPYFGRGYNVPYGSAMGMHFITRMDSYSVEHPKDNMWIVKIRCHTVQEGYDFQIQVFDNGRAYISVNTRYRDMISYNGYVDLRGIALKRVQ</sequence>